<gene>
    <name evidence="4" type="ORF">M6B38_143565</name>
</gene>
<dbReference type="PANTHER" id="PTHR21450:SF3">
    <property type="entry name" value="DUF630 FAMILY PROTEIN (DUF630 AND DUF632)"/>
    <property type="match status" value="1"/>
</dbReference>
<feature type="domain" description="DUF632" evidence="2">
    <location>
        <begin position="343"/>
        <end position="657"/>
    </location>
</feature>
<evidence type="ECO:0000313" key="5">
    <source>
        <dbReference type="Proteomes" id="UP001140949"/>
    </source>
</evidence>
<name>A0AAX6FA54_IRIPA</name>
<evidence type="ECO:0000256" key="1">
    <source>
        <dbReference type="SAM" id="MobiDB-lite"/>
    </source>
</evidence>
<dbReference type="PANTHER" id="PTHR21450">
    <property type="entry name" value="PROTEIN ALTERED PHOSPHATE STARVATION RESPONSE 1"/>
    <property type="match status" value="1"/>
</dbReference>
<evidence type="ECO:0000313" key="4">
    <source>
        <dbReference type="EMBL" id="KAJ6813347.1"/>
    </source>
</evidence>
<reference evidence="4" key="2">
    <citation type="submission" date="2023-04" db="EMBL/GenBank/DDBJ databases">
        <authorList>
            <person name="Bruccoleri R.E."/>
            <person name="Oakeley E.J."/>
            <person name="Faust A.-M."/>
            <person name="Dessus-Babus S."/>
            <person name="Altorfer M."/>
            <person name="Burckhardt D."/>
            <person name="Oertli M."/>
            <person name="Naumann U."/>
            <person name="Petersen F."/>
            <person name="Wong J."/>
        </authorList>
    </citation>
    <scope>NUCLEOTIDE SEQUENCE</scope>
    <source>
        <strain evidence="4">GSM-AAB239-AS_SAM_17_03QT</strain>
        <tissue evidence="4">Leaf</tissue>
    </source>
</reference>
<evidence type="ECO:0000259" key="2">
    <source>
        <dbReference type="Pfam" id="PF04782"/>
    </source>
</evidence>
<evidence type="ECO:0000259" key="3">
    <source>
        <dbReference type="Pfam" id="PF04783"/>
    </source>
</evidence>
<proteinExistence type="predicted"/>
<feature type="compositionally biased region" description="Acidic residues" evidence="1">
    <location>
        <begin position="219"/>
        <end position="246"/>
    </location>
</feature>
<comment type="caution">
    <text evidence="4">The sequence shown here is derived from an EMBL/GenBank/DDBJ whole genome shotgun (WGS) entry which is preliminary data.</text>
</comment>
<accession>A0AAX6FA54</accession>
<feature type="region of interest" description="Disordered" evidence="1">
    <location>
        <begin position="217"/>
        <end position="246"/>
    </location>
</feature>
<dbReference type="AlphaFoldDB" id="A0AAX6FA54"/>
<dbReference type="EMBL" id="JANAVB010030420">
    <property type="protein sequence ID" value="KAJ6813347.1"/>
    <property type="molecule type" value="Genomic_DNA"/>
</dbReference>
<keyword evidence="5" id="KW-1185">Reference proteome</keyword>
<sequence length="729" mass="81793">MGCSASKLEDEEAIKLCRDRRNFIKQAVEHRSWFASGHIAYLQSLKRFSLALHNFVDGEEEQHSFLSDSFSTPPFTPEKKSRPEIIGIPVKPLTPTLDQSEKSTTIHVMKYLRSTVNTTVSVEECPQEPETGTISSYYPYSEHYGIMDGFFSMEAPPMNPSFFPPSYYRPNYYPPQSPQNSQNDLLWNPFSSLDTYGYPSRMSSDDEMARLRQVREEEGIPELEEVEEEGNGEEQEDDDCDEDDDECDEVIETEAKDDGCKTGLNPTKVTVSNLEVPQTSTVSETMHGRKGLQSHGLGSIEVSKENKVVQVEIAKNHEVLGSGGSAEKTPGFTVYMNRRFTCMAEVVKEIEDQFVRICDCGDEVSMILEASSCHHSSTSSELTAIRLLNPVSLFHSASSRSLSSSAFRACSESRGDVCESSSDCSEESCIVSESHQSTLDRLYLWEKKLYEEAKSGERIRVEYEKKCMQLRNLDVNRDEPSVHKLRAAARDLHTGLKVSMHSVESISRRIEALRDEELHPQLMELIHGLARMWRTMGECHRIQKRTMDEAKRHLLSGPNAIIPRRTDTPPRAKPPRCAANLESELRSWRSAFATWIAAQRSYARSLAAWAHRCTTTSDDNADGVIAVVDLCSRWSLFMESVSEAQVVDGLDFFAAGIASVYKVGRERGGEEDQLLMTAEKTAELVGRVLCAGMSVAVGNLADFANMSADGYDDIIECREESKEEGRVQI</sequence>
<reference evidence="4" key="1">
    <citation type="journal article" date="2023" name="GigaByte">
        <title>Genome assembly of the bearded iris, Iris pallida Lam.</title>
        <authorList>
            <person name="Bruccoleri R.E."/>
            <person name="Oakeley E.J."/>
            <person name="Faust A.M.E."/>
            <person name="Altorfer M."/>
            <person name="Dessus-Babus S."/>
            <person name="Burckhardt D."/>
            <person name="Oertli M."/>
            <person name="Naumann U."/>
            <person name="Petersen F."/>
            <person name="Wong J."/>
        </authorList>
    </citation>
    <scope>NUCLEOTIDE SEQUENCE</scope>
    <source>
        <strain evidence="4">GSM-AAB239-AS_SAM_17_03QT</strain>
    </source>
</reference>
<protein>
    <recommendedName>
        <fullName evidence="6">Nitrate regulatory gene2 protein</fullName>
    </recommendedName>
</protein>
<feature type="domain" description="DUF630" evidence="3">
    <location>
        <begin position="1"/>
        <end position="59"/>
    </location>
</feature>
<evidence type="ECO:0008006" key="6">
    <source>
        <dbReference type="Google" id="ProtNLM"/>
    </source>
</evidence>
<dbReference type="InterPro" id="IPR006867">
    <property type="entry name" value="DUF632"/>
</dbReference>
<dbReference type="Pfam" id="PF04783">
    <property type="entry name" value="DUF630"/>
    <property type="match status" value="1"/>
</dbReference>
<dbReference type="InterPro" id="IPR006868">
    <property type="entry name" value="DUF630"/>
</dbReference>
<dbReference type="Proteomes" id="UP001140949">
    <property type="component" value="Unassembled WGS sequence"/>
</dbReference>
<organism evidence="4 5">
    <name type="scientific">Iris pallida</name>
    <name type="common">Sweet iris</name>
    <dbReference type="NCBI Taxonomy" id="29817"/>
    <lineage>
        <taxon>Eukaryota</taxon>
        <taxon>Viridiplantae</taxon>
        <taxon>Streptophyta</taxon>
        <taxon>Embryophyta</taxon>
        <taxon>Tracheophyta</taxon>
        <taxon>Spermatophyta</taxon>
        <taxon>Magnoliopsida</taxon>
        <taxon>Liliopsida</taxon>
        <taxon>Asparagales</taxon>
        <taxon>Iridaceae</taxon>
        <taxon>Iridoideae</taxon>
        <taxon>Irideae</taxon>
        <taxon>Iris</taxon>
    </lineage>
</organism>
<dbReference type="Pfam" id="PF04782">
    <property type="entry name" value="DUF632"/>
    <property type="match status" value="1"/>
</dbReference>